<proteinExistence type="predicted"/>
<dbReference type="AlphaFoldDB" id="A0AAQ3XG66"/>
<dbReference type="GO" id="GO:0008270">
    <property type="term" value="F:zinc ion binding"/>
    <property type="evidence" value="ECO:0007669"/>
    <property type="project" value="UniProtKB-KW"/>
</dbReference>
<comment type="subcellular location">
    <subcellularLocation>
        <location evidence="1">Nucleus</location>
    </subcellularLocation>
</comment>
<keyword evidence="7" id="KW-0238">DNA-binding</keyword>
<evidence type="ECO:0000256" key="2">
    <source>
        <dbReference type="ARBA" id="ARBA00011738"/>
    </source>
</evidence>
<dbReference type="InterPro" id="IPR036236">
    <property type="entry name" value="Znf_C2H2_sf"/>
</dbReference>
<dbReference type="SUPFAM" id="SSF53098">
    <property type="entry name" value="Ribonuclease H-like"/>
    <property type="match status" value="1"/>
</dbReference>
<keyword evidence="9" id="KW-0539">Nucleus</keyword>
<dbReference type="InterPro" id="IPR012337">
    <property type="entry name" value="RNaseH-like_sf"/>
</dbReference>
<organism evidence="13 14">
    <name type="scientific">Paspalum notatum var. saurae</name>
    <dbReference type="NCBI Taxonomy" id="547442"/>
    <lineage>
        <taxon>Eukaryota</taxon>
        <taxon>Viridiplantae</taxon>
        <taxon>Streptophyta</taxon>
        <taxon>Embryophyta</taxon>
        <taxon>Tracheophyta</taxon>
        <taxon>Spermatophyta</taxon>
        <taxon>Magnoliopsida</taxon>
        <taxon>Liliopsida</taxon>
        <taxon>Poales</taxon>
        <taxon>Poaceae</taxon>
        <taxon>PACMAD clade</taxon>
        <taxon>Panicoideae</taxon>
        <taxon>Andropogonodae</taxon>
        <taxon>Paspaleae</taxon>
        <taxon>Paspalinae</taxon>
        <taxon>Paspalum</taxon>
    </lineage>
</organism>
<feature type="compositionally biased region" description="Low complexity" evidence="11">
    <location>
        <begin position="106"/>
        <end position="132"/>
    </location>
</feature>
<keyword evidence="6" id="KW-0805">Transcription regulation</keyword>
<dbReference type="InterPro" id="IPR025525">
    <property type="entry name" value="hAT-like_transposase_RNase-H"/>
</dbReference>
<evidence type="ECO:0000256" key="6">
    <source>
        <dbReference type="ARBA" id="ARBA00023015"/>
    </source>
</evidence>
<dbReference type="InterPro" id="IPR008906">
    <property type="entry name" value="HATC_C_dom"/>
</dbReference>
<dbReference type="Pfam" id="PF02892">
    <property type="entry name" value="zf-BED"/>
    <property type="match status" value="1"/>
</dbReference>
<evidence type="ECO:0000256" key="8">
    <source>
        <dbReference type="ARBA" id="ARBA00023163"/>
    </source>
</evidence>
<dbReference type="PROSITE" id="PS50808">
    <property type="entry name" value="ZF_BED"/>
    <property type="match status" value="1"/>
</dbReference>
<feature type="domain" description="BED-type" evidence="12">
    <location>
        <begin position="143"/>
        <end position="186"/>
    </location>
</feature>
<reference evidence="13 14" key="1">
    <citation type="submission" date="2024-02" db="EMBL/GenBank/DDBJ databases">
        <title>High-quality chromosome-scale genome assembly of Pensacola bahiagrass (Paspalum notatum Flugge var. saurae).</title>
        <authorList>
            <person name="Vega J.M."/>
            <person name="Podio M."/>
            <person name="Orjuela J."/>
            <person name="Siena L.A."/>
            <person name="Pessino S.C."/>
            <person name="Combes M.C."/>
            <person name="Mariac C."/>
            <person name="Albertini E."/>
            <person name="Pupilli F."/>
            <person name="Ortiz J.P.A."/>
            <person name="Leblanc O."/>
        </authorList>
    </citation>
    <scope>NUCLEOTIDE SEQUENCE [LARGE SCALE GENOMIC DNA]</scope>
    <source>
        <strain evidence="13">R1</strain>
        <tissue evidence="13">Leaf</tissue>
    </source>
</reference>
<evidence type="ECO:0000256" key="10">
    <source>
        <dbReference type="PROSITE-ProRule" id="PRU00027"/>
    </source>
</evidence>
<keyword evidence="4 10" id="KW-0863">Zinc-finger</keyword>
<feature type="non-terminal residue" evidence="13">
    <location>
        <position position="550"/>
    </location>
</feature>
<dbReference type="InterPro" id="IPR003656">
    <property type="entry name" value="Znf_BED"/>
</dbReference>
<dbReference type="GO" id="GO:0005634">
    <property type="term" value="C:nucleus"/>
    <property type="evidence" value="ECO:0007669"/>
    <property type="project" value="UniProtKB-SubCell"/>
</dbReference>
<sequence>MSFSDPVTVMVSSDLAGMEGVMKFLGTEAAFGANGRHTSLDSRVESSQVSETDITCFAFVRMCHYLLPISGDLLRSPLGRAGHAAARGRPPATCSTLFSAAPDTPLRGTGSSGLLTSRVSTSSSESTAEASTQRGKQAARKMPRRSDVWEHFTRFKDGEGKDKARCKRCPVVLGADTSNLWKHVRRCKGRDAAPGSSNPAPSGSPSLPPQLQCARSRPDESSSEPEPACDHQEDEGCAYLARMIALCGYDASFVDNDNFRHFVRHLKPEYGLPSRHAVEEMCDAIFDETRDDLLSKIWKAPGRVSIAVGTVATVEGEVLYTACHFIDDEWNLHKLREVLQSQLKLASGGNANAYKLGKVFLESDARKSVADVFREAMDHLDVIIKDSYRLWSIPLILDPRRKLRYIEFIFKRAFADSEATWYISEVSTQFKELYAYYIEDDADTSNADSDPVTPTATGGSADPSEEAWAEQCRSRATLVDSHLRTEKELDRYLGDGPIPPTLTDDNFDILSWWKNNSRSYPTLARMARDALAMPTCSKLSSEQLAHVRSI</sequence>
<evidence type="ECO:0000256" key="11">
    <source>
        <dbReference type="SAM" id="MobiDB-lite"/>
    </source>
</evidence>
<comment type="subunit">
    <text evidence="2">Homodimer.</text>
</comment>
<gene>
    <name evidence="13" type="ORF">U9M48_041077</name>
</gene>
<dbReference type="GO" id="GO:0003677">
    <property type="term" value="F:DNA binding"/>
    <property type="evidence" value="ECO:0007669"/>
    <property type="project" value="UniProtKB-KW"/>
</dbReference>
<feature type="compositionally biased region" description="Polar residues" evidence="11">
    <location>
        <begin position="444"/>
        <end position="458"/>
    </location>
</feature>
<dbReference type="PANTHER" id="PTHR46481:SF11">
    <property type="entry name" value="ZINC FINGER BED DOMAIN-CONTAINING PROTEIN RICESLEEPER 2-LIKE"/>
    <property type="match status" value="1"/>
</dbReference>
<accession>A0AAQ3XG66</accession>
<evidence type="ECO:0000259" key="12">
    <source>
        <dbReference type="PROSITE" id="PS50808"/>
    </source>
</evidence>
<name>A0AAQ3XG66_PASNO</name>
<evidence type="ECO:0000256" key="5">
    <source>
        <dbReference type="ARBA" id="ARBA00022833"/>
    </source>
</evidence>
<feature type="region of interest" description="Disordered" evidence="11">
    <location>
        <begin position="100"/>
        <end position="147"/>
    </location>
</feature>
<dbReference type="SMART" id="SM00614">
    <property type="entry name" value="ZnF_BED"/>
    <property type="match status" value="1"/>
</dbReference>
<keyword evidence="14" id="KW-1185">Reference proteome</keyword>
<dbReference type="Pfam" id="PF05699">
    <property type="entry name" value="Dimer_Tnp_hAT"/>
    <property type="match status" value="1"/>
</dbReference>
<evidence type="ECO:0000256" key="3">
    <source>
        <dbReference type="ARBA" id="ARBA00022723"/>
    </source>
</evidence>
<keyword evidence="5" id="KW-0862">Zinc</keyword>
<feature type="compositionally biased region" description="Low complexity" evidence="11">
    <location>
        <begin position="193"/>
        <end position="212"/>
    </location>
</feature>
<evidence type="ECO:0000256" key="7">
    <source>
        <dbReference type="ARBA" id="ARBA00023125"/>
    </source>
</evidence>
<evidence type="ECO:0000256" key="9">
    <source>
        <dbReference type="ARBA" id="ARBA00023242"/>
    </source>
</evidence>
<evidence type="ECO:0000256" key="1">
    <source>
        <dbReference type="ARBA" id="ARBA00004123"/>
    </source>
</evidence>
<dbReference type="Proteomes" id="UP001341281">
    <property type="component" value="Chromosome 09"/>
</dbReference>
<feature type="region of interest" description="Disordered" evidence="11">
    <location>
        <begin position="444"/>
        <end position="465"/>
    </location>
</feature>
<evidence type="ECO:0000256" key="4">
    <source>
        <dbReference type="ARBA" id="ARBA00022771"/>
    </source>
</evidence>
<dbReference type="Pfam" id="PF14372">
    <property type="entry name" value="hAT-like_RNase-H"/>
    <property type="match status" value="1"/>
</dbReference>
<protein>
    <recommendedName>
        <fullName evidence="12">BED-type domain-containing protein</fullName>
    </recommendedName>
</protein>
<keyword evidence="3" id="KW-0479">Metal-binding</keyword>
<dbReference type="EMBL" id="CP144753">
    <property type="protein sequence ID" value="WVZ95292.1"/>
    <property type="molecule type" value="Genomic_DNA"/>
</dbReference>
<feature type="region of interest" description="Disordered" evidence="11">
    <location>
        <begin position="188"/>
        <end position="230"/>
    </location>
</feature>
<keyword evidence="8" id="KW-0804">Transcription</keyword>
<evidence type="ECO:0000313" key="13">
    <source>
        <dbReference type="EMBL" id="WVZ95292.1"/>
    </source>
</evidence>
<evidence type="ECO:0000313" key="14">
    <source>
        <dbReference type="Proteomes" id="UP001341281"/>
    </source>
</evidence>
<dbReference type="InterPro" id="IPR052035">
    <property type="entry name" value="ZnF_BED_domain_contain"/>
</dbReference>
<dbReference type="SUPFAM" id="SSF57667">
    <property type="entry name" value="beta-beta-alpha zinc fingers"/>
    <property type="match status" value="1"/>
</dbReference>
<dbReference type="PANTHER" id="PTHR46481">
    <property type="entry name" value="ZINC FINGER BED DOMAIN-CONTAINING PROTEIN 4"/>
    <property type="match status" value="1"/>
</dbReference>
<dbReference type="GO" id="GO:0046983">
    <property type="term" value="F:protein dimerization activity"/>
    <property type="evidence" value="ECO:0007669"/>
    <property type="project" value="InterPro"/>
</dbReference>
<dbReference type="GO" id="GO:0009791">
    <property type="term" value="P:post-embryonic development"/>
    <property type="evidence" value="ECO:0007669"/>
    <property type="project" value="UniProtKB-ARBA"/>
</dbReference>